<dbReference type="Gene3D" id="1.20.1530.20">
    <property type="match status" value="1"/>
</dbReference>
<evidence type="ECO:0000259" key="10">
    <source>
        <dbReference type="Pfam" id="PF00999"/>
    </source>
</evidence>
<evidence type="ECO:0000259" key="9">
    <source>
        <dbReference type="Pfam" id="PF00582"/>
    </source>
</evidence>
<feature type="domain" description="Cation/H+ exchanger transmembrane" evidence="10">
    <location>
        <begin position="3"/>
        <end position="302"/>
    </location>
</feature>
<feature type="transmembrane region" description="Helical" evidence="8">
    <location>
        <begin position="138"/>
        <end position="154"/>
    </location>
</feature>
<dbReference type="STRING" id="1123008.GCA_000380985_00396"/>
<comment type="subcellular location">
    <subcellularLocation>
        <location evidence="1">Membrane</location>
        <topology evidence="1">Multi-pass membrane protein</topology>
    </subcellularLocation>
</comment>
<dbReference type="SUPFAM" id="SSF52402">
    <property type="entry name" value="Adenine nucleotide alpha hydrolases-like"/>
    <property type="match status" value="1"/>
</dbReference>
<evidence type="ECO:0000256" key="2">
    <source>
        <dbReference type="ARBA" id="ARBA00022448"/>
    </source>
</evidence>
<name>A0A101HJ88_9BACT</name>
<feature type="transmembrane region" description="Helical" evidence="8">
    <location>
        <begin position="12"/>
        <end position="34"/>
    </location>
</feature>
<feature type="transmembrane region" description="Helical" evidence="8">
    <location>
        <begin position="71"/>
        <end position="91"/>
    </location>
</feature>
<dbReference type="Pfam" id="PF00999">
    <property type="entry name" value="Na_H_Exchanger"/>
    <property type="match status" value="1"/>
</dbReference>
<keyword evidence="7 8" id="KW-0472">Membrane</keyword>
<feature type="transmembrane region" description="Helical" evidence="8">
    <location>
        <begin position="252"/>
        <end position="275"/>
    </location>
</feature>
<evidence type="ECO:0000256" key="8">
    <source>
        <dbReference type="SAM" id="Phobius"/>
    </source>
</evidence>
<sequence>MGEFVKHRNKSLTFGFFTFIIPLLIGYPVCHYLLGYDVNASFLTASMFATHTLVAYPIVSRLGVARNQAVAITVGGTILTDTAVMIILAVVLSGNNGGLDLSFLLRLLLSLALFSCIIFLVVPRIARWFFQYAESEKYSNYIFVMLIVFASGFMVELGGIEPIIGAFAAGLALNRLIPHSSALMNRIEFFGNALFIPIFLISVGMLVNISVVLDGPRTLIVALSLTLVALTGKWLAALATQKTFHYSAVQRTLIFGLSSSHAAATLAVIIVGYKAGILDEYILNGTIILILLTCIVASVFTQRSARKIAISEESAPLSPSSMGHFAEEKILVPIANPTNIGYHVQLALLLKDKKSVNPISLLGVVPNNEEAEKNILNFRKKLQEFVSTAKAAEVNVDIITTIDHNPADGIIRIARETMSDLVIIGWPGKAGLWDKLLGEKIEMIIKYMDKNLWVCHVEQSLINHKRIVVISPPLAEKEKGFEMWVSKVSKLSAELSIPVLHLGHPDTQKIISGLKKSGTFIFQPFQNWDNPLSCGDQIRKDDLIILISAHSGYISHIPVLESLPGRLENRFPHFSRIVVYPKQQLSSQLLGSDSYVFIS</sequence>
<dbReference type="GO" id="GO:0015297">
    <property type="term" value="F:antiporter activity"/>
    <property type="evidence" value="ECO:0007669"/>
    <property type="project" value="UniProtKB-KW"/>
</dbReference>
<evidence type="ECO:0000256" key="7">
    <source>
        <dbReference type="ARBA" id="ARBA00023136"/>
    </source>
</evidence>
<dbReference type="InterPro" id="IPR014729">
    <property type="entry name" value="Rossmann-like_a/b/a_fold"/>
</dbReference>
<dbReference type="PATRIC" id="fig|294710.3.peg.1097"/>
<proteinExistence type="predicted"/>
<protein>
    <submittedName>
        <fullName evidence="11">Sodium/hydrogen exchanger</fullName>
    </submittedName>
</protein>
<dbReference type="AlphaFoldDB" id="A0A101HJ88"/>
<dbReference type="InterPro" id="IPR006016">
    <property type="entry name" value="UspA"/>
</dbReference>
<gene>
    <name evidence="11" type="ORF">XD92_0783</name>
</gene>
<dbReference type="InterPro" id="IPR006153">
    <property type="entry name" value="Cation/H_exchanger_TM"/>
</dbReference>
<evidence type="ECO:0000256" key="5">
    <source>
        <dbReference type="ARBA" id="ARBA00022989"/>
    </source>
</evidence>
<dbReference type="InterPro" id="IPR038770">
    <property type="entry name" value="Na+/solute_symporter_sf"/>
</dbReference>
<dbReference type="Gene3D" id="3.40.50.620">
    <property type="entry name" value="HUPs"/>
    <property type="match status" value="1"/>
</dbReference>
<dbReference type="EMBL" id="LGGN01000130">
    <property type="protein sequence ID" value="KUK77475.1"/>
    <property type="molecule type" value="Genomic_DNA"/>
</dbReference>
<feature type="transmembrane region" description="Helical" evidence="8">
    <location>
        <begin position="103"/>
        <end position="126"/>
    </location>
</feature>
<dbReference type="GO" id="GO:0016020">
    <property type="term" value="C:membrane"/>
    <property type="evidence" value="ECO:0007669"/>
    <property type="project" value="UniProtKB-SubCell"/>
</dbReference>
<evidence type="ECO:0000256" key="1">
    <source>
        <dbReference type="ARBA" id="ARBA00004141"/>
    </source>
</evidence>
<dbReference type="GO" id="GO:1902600">
    <property type="term" value="P:proton transmembrane transport"/>
    <property type="evidence" value="ECO:0007669"/>
    <property type="project" value="InterPro"/>
</dbReference>
<reference evidence="12" key="1">
    <citation type="journal article" date="2015" name="MBio">
        <title>Genome-Resolved Metagenomic Analysis Reveals Roles for Candidate Phyla and Other Microbial Community Members in Biogeochemical Transformations in Oil Reservoirs.</title>
        <authorList>
            <person name="Hu P."/>
            <person name="Tom L."/>
            <person name="Singh A."/>
            <person name="Thomas B.C."/>
            <person name="Baker B.J."/>
            <person name="Piceno Y.M."/>
            <person name="Andersen G.L."/>
            <person name="Banfield J.F."/>
        </authorList>
    </citation>
    <scope>NUCLEOTIDE SEQUENCE [LARGE SCALE GENOMIC DNA]</scope>
</reference>
<dbReference type="PANTHER" id="PTHR43562:SF4">
    <property type="entry name" value="NA(+)_H(+) ANTIPORTER NHAS5"/>
    <property type="match status" value="1"/>
</dbReference>
<evidence type="ECO:0000313" key="12">
    <source>
        <dbReference type="Proteomes" id="UP000053860"/>
    </source>
</evidence>
<evidence type="ECO:0000256" key="3">
    <source>
        <dbReference type="ARBA" id="ARBA00022449"/>
    </source>
</evidence>
<keyword evidence="2" id="KW-0813">Transport</keyword>
<keyword evidence="6" id="KW-0406">Ion transport</keyword>
<feature type="transmembrane region" description="Helical" evidence="8">
    <location>
        <begin position="189"/>
        <end position="213"/>
    </location>
</feature>
<comment type="caution">
    <text evidence="11">The sequence shown here is derived from an EMBL/GenBank/DDBJ whole genome shotgun (WGS) entry which is preliminary data.</text>
</comment>
<feature type="transmembrane region" description="Helical" evidence="8">
    <location>
        <begin position="40"/>
        <end position="59"/>
    </location>
</feature>
<feature type="transmembrane region" description="Helical" evidence="8">
    <location>
        <begin position="219"/>
        <end position="240"/>
    </location>
</feature>
<evidence type="ECO:0000313" key="11">
    <source>
        <dbReference type="EMBL" id="KUK77475.1"/>
    </source>
</evidence>
<keyword evidence="3" id="KW-0050">Antiport</keyword>
<dbReference type="Pfam" id="PF00582">
    <property type="entry name" value="Usp"/>
    <property type="match status" value="1"/>
</dbReference>
<dbReference type="Proteomes" id="UP000053860">
    <property type="component" value="Unassembled WGS sequence"/>
</dbReference>
<evidence type="ECO:0000256" key="6">
    <source>
        <dbReference type="ARBA" id="ARBA00023065"/>
    </source>
</evidence>
<feature type="transmembrane region" description="Helical" evidence="8">
    <location>
        <begin position="281"/>
        <end position="300"/>
    </location>
</feature>
<keyword evidence="5 8" id="KW-1133">Transmembrane helix</keyword>
<accession>A0A101HJ88</accession>
<organism evidence="11 12">
    <name type="scientific">Proteiniphilum acetatigenes</name>
    <dbReference type="NCBI Taxonomy" id="294710"/>
    <lineage>
        <taxon>Bacteria</taxon>
        <taxon>Pseudomonadati</taxon>
        <taxon>Bacteroidota</taxon>
        <taxon>Bacteroidia</taxon>
        <taxon>Bacteroidales</taxon>
        <taxon>Dysgonomonadaceae</taxon>
        <taxon>Proteiniphilum</taxon>
    </lineage>
</organism>
<feature type="domain" description="UspA" evidence="9">
    <location>
        <begin position="378"/>
        <end position="455"/>
    </location>
</feature>
<evidence type="ECO:0000256" key="4">
    <source>
        <dbReference type="ARBA" id="ARBA00022692"/>
    </source>
</evidence>
<dbReference type="PANTHER" id="PTHR43562">
    <property type="entry name" value="NAPA-TYPE SODIUM/HYDROGEN ANTIPORTER"/>
    <property type="match status" value="1"/>
</dbReference>
<keyword evidence="4 8" id="KW-0812">Transmembrane</keyword>